<dbReference type="AlphaFoldDB" id="A0A645J838"/>
<evidence type="ECO:0000313" key="1">
    <source>
        <dbReference type="EMBL" id="MPN55653.1"/>
    </source>
</evidence>
<accession>A0A645J838</accession>
<gene>
    <name evidence="1" type="ORF">SDC9_203337</name>
</gene>
<proteinExistence type="predicted"/>
<dbReference type="EMBL" id="VSSQ01125146">
    <property type="protein sequence ID" value="MPN55653.1"/>
    <property type="molecule type" value="Genomic_DNA"/>
</dbReference>
<reference evidence="1" key="1">
    <citation type="submission" date="2019-08" db="EMBL/GenBank/DDBJ databases">
        <authorList>
            <person name="Kucharzyk K."/>
            <person name="Murdoch R.W."/>
            <person name="Higgins S."/>
            <person name="Loffler F."/>
        </authorList>
    </citation>
    <scope>NUCLEOTIDE SEQUENCE</scope>
</reference>
<sequence length="105" mass="11809">MLDAYSREDDGKFFGAHDLRLRRYLDGELVVRQSVAGEYRQLLAADQRRQRVDGRDPRVDEVARVLARHRVQRQSVDVHALASVDLAAAVARLAESVEGTAEHVS</sequence>
<organism evidence="1">
    <name type="scientific">bioreactor metagenome</name>
    <dbReference type="NCBI Taxonomy" id="1076179"/>
    <lineage>
        <taxon>unclassified sequences</taxon>
        <taxon>metagenomes</taxon>
        <taxon>ecological metagenomes</taxon>
    </lineage>
</organism>
<protein>
    <submittedName>
        <fullName evidence="1">Uncharacterized protein</fullName>
    </submittedName>
</protein>
<comment type="caution">
    <text evidence="1">The sequence shown here is derived from an EMBL/GenBank/DDBJ whole genome shotgun (WGS) entry which is preliminary data.</text>
</comment>
<name>A0A645J838_9ZZZZ</name>